<gene>
    <name evidence="1" type="ORF">OIU79_012093</name>
</gene>
<reference evidence="1" key="1">
    <citation type="submission" date="2022-11" db="EMBL/GenBank/DDBJ databases">
        <authorList>
            <person name="Hyden B.L."/>
            <person name="Feng K."/>
            <person name="Yates T."/>
            <person name="Jawdy S."/>
            <person name="Smart L.B."/>
            <person name="Muchero W."/>
        </authorList>
    </citation>
    <scope>NUCLEOTIDE SEQUENCE</scope>
    <source>
        <tissue evidence="1">Shoot tip</tissue>
    </source>
</reference>
<organism evidence="1 2">
    <name type="scientific">Salix purpurea</name>
    <name type="common">Purple osier willow</name>
    <dbReference type="NCBI Taxonomy" id="77065"/>
    <lineage>
        <taxon>Eukaryota</taxon>
        <taxon>Viridiplantae</taxon>
        <taxon>Streptophyta</taxon>
        <taxon>Embryophyta</taxon>
        <taxon>Tracheophyta</taxon>
        <taxon>Spermatophyta</taxon>
        <taxon>Magnoliopsida</taxon>
        <taxon>eudicotyledons</taxon>
        <taxon>Gunneridae</taxon>
        <taxon>Pentapetalae</taxon>
        <taxon>rosids</taxon>
        <taxon>fabids</taxon>
        <taxon>Malpighiales</taxon>
        <taxon>Salicaceae</taxon>
        <taxon>Saliceae</taxon>
        <taxon>Salix</taxon>
    </lineage>
</organism>
<accession>A0A9Q0Q299</accession>
<protein>
    <submittedName>
        <fullName evidence="1">Uncharacterized protein</fullName>
    </submittedName>
</protein>
<evidence type="ECO:0000313" key="1">
    <source>
        <dbReference type="EMBL" id="KAJ6698727.1"/>
    </source>
</evidence>
<evidence type="ECO:0000313" key="2">
    <source>
        <dbReference type="Proteomes" id="UP001151532"/>
    </source>
</evidence>
<keyword evidence="2" id="KW-1185">Reference proteome</keyword>
<comment type="caution">
    <text evidence="1">The sequence shown here is derived from an EMBL/GenBank/DDBJ whole genome shotgun (WGS) entry which is preliminary data.</text>
</comment>
<reference evidence="1" key="2">
    <citation type="journal article" date="2023" name="Int. J. Mol. Sci.">
        <title>De Novo Assembly and Annotation of 11 Diverse Shrub Willow (Salix) Genomes Reveals Novel Gene Organization in Sex-Linked Regions.</title>
        <authorList>
            <person name="Hyden B."/>
            <person name="Feng K."/>
            <person name="Yates T.B."/>
            <person name="Jawdy S."/>
            <person name="Cereghino C."/>
            <person name="Smart L.B."/>
            <person name="Muchero W."/>
        </authorList>
    </citation>
    <scope>NUCLEOTIDE SEQUENCE</scope>
    <source>
        <tissue evidence="1">Shoot tip</tissue>
    </source>
</reference>
<dbReference type="AlphaFoldDB" id="A0A9Q0Q299"/>
<name>A0A9Q0Q299_SALPP</name>
<dbReference type="EMBL" id="JAPFFK010000017">
    <property type="protein sequence ID" value="KAJ6698727.1"/>
    <property type="molecule type" value="Genomic_DNA"/>
</dbReference>
<dbReference type="Proteomes" id="UP001151532">
    <property type="component" value="Chromosome 6"/>
</dbReference>
<proteinExistence type="predicted"/>
<sequence>MKTNVLVMRRVFTFDFTMQHLHRKNCYQLSRCLSGLPIFYQMH</sequence>